<reference evidence="1" key="1">
    <citation type="journal article" date="2014" name="Front. Microbiol.">
        <title>High frequency of phylogenetically diverse reductive dehalogenase-homologous genes in deep subseafloor sedimentary metagenomes.</title>
        <authorList>
            <person name="Kawai M."/>
            <person name="Futagami T."/>
            <person name="Toyoda A."/>
            <person name="Takaki Y."/>
            <person name="Nishi S."/>
            <person name="Hori S."/>
            <person name="Arai W."/>
            <person name="Tsubouchi T."/>
            <person name="Morono Y."/>
            <person name="Uchiyama I."/>
            <person name="Ito T."/>
            <person name="Fujiyama A."/>
            <person name="Inagaki F."/>
            <person name="Takami H."/>
        </authorList>
    </citation>
    <scope>NUCLEOTIDE SEQUENCE</scope>
    <source>
        <strain evidence="1">Expedition CK06-06</strain>
    </source>
</reference>
<evidence type="ECO:0008006" key="2">
    <source>
        <dbReference type="Google" id="ProtNLM"/>
    </source>
</evidence>
<protein>
    <recommendedName>
        <fullName evidence="2">Bulb-type lectin domain-containing protein</fullName>
    </recommendedName>
</protein>
<organism evidence="1">
    <name type="scientific">marine sediment metagenome</name>
    <dbReference type="NCBI Taxonomy" id="412755"/>
    <lineage>
        <taxon>unclassified sequences</taxon>
        <taxon>metagenomes</taxon>
        <taxon>ecological metagenomes</taxon>
    </lineage>
</organism>
<comment type="caution">
    <text evidence="1">The sequence shown here is derived from an EMBL/GenBank/DDBJ whole genome shotgun (WGS) entry which is preliminary data.</text>
</comment>
<dbReference type="InterPro" id="IPR011047">
    <property type="entry name" value="Quinoprotein_ADH-like_sf"/>
</dbReference>
<gene>
    <name evidence="1" type="ORF">S12H4_42856</name>
</gene>
<sequence>DAVYAQRVDSQGNILWQAGGVQVFAELCLGACIASDGSGGGIIVFEQVTPSTDSDIYVQKVDAEGDILWGPDGVPICVGPSHQYSPRIVADGAGGAIVFFVDERGVCAQRVDADGHKLWNEDVPLCDSSYVRIASDGSGGAFCVSYDGVAKRLDATGTKLWGSDGITFTPEAIHEPGLALVPDGCGGLLISWAEDVKWTHYEISNVSYYVQRVDAEGNVVWGDEEILLNP</sequence>
<proteinExistence type="predicted"/>
<dbReference type="EMBL" id="BARW01026258">
    <property type="protein sequence ID" value="GAJ16051.1"/>
    <property type="molecule type" value="Genomic_DNA"/>
</dbReference>
<evidence type="ECO:0000313" key="1">
    <source>
        <dbReference type="EMBL" id="GAJ16051.1"/>
    </source>
</evidence>
<feature type="non-terminal residue" evidence="1">
    <location>
        <position position="1"/>
    </location>
</feature>
<dbReference type="SUPFAM" id="SSF50998">
    <property type="entry name" value="Quinoprotein alcohol dehydrogenase-like"/>
    <property type="match status" value="1"/>
</dbReference>
<accession>X1VKF6</accession>
<name>X1VKF6_9ZZZZ</name>
<dbReference type="AlphaFoldDB" id="X1VKF6"/>